<evidence type="ECO:0000256" key="1">
    <source>
        <dbReference type="ARBA" id="ARBA00006484"/>
    </source>
</evidence>
<dbReference type="Pfam" id="PF00106">
    <property type="entry name" value="adh_short"/>
    <property type="match status" value="1"/>
</dbReference>
<keyword evidence="2" id="KW-0521">NADP</keyword>
<dbReference type="RefSeq" id="WP_229816310.1">
    <property type="nucleotide sequence ID" value="NZ_BMUE01000015.1"/>
</dbReference>
<dbReference type="CDD" id="cd05233">
    <property type="entry name" value="SDR_c"/>
    <property type="match status" value="1"/>
</dbReference>
<dbReference type="Gene3D" id="3.40.50.720">
    <property type="entry name" value="NAD(P)-binding Rossmann-like Domain"/>
    <property type="match status" value="1"/>
</dbReference>
<organism evidence="5 6">
    <name type="scientific">Streptomyces lucensis JCM 4490</name>
    <dbReference type="NCBI Taxonomy" id="1306176"/>
    <lineage>
        <taxon>Bacteria</taxon>
        <taxon>Bacillati</taxon>
        <taxon>Actinomycetota</taxon>
        <taxon>Actinomycetes</taxon>
        <taxon>Kitasatosporales</taxon>
        <taxon>Streptomycetaceae</taxon>
        <taxon>Streptomyces</taxon>
    </lineage>
</organism>
<comment type="similarity">
    <text evidence="1 4">Belongs to the short-chain dehydrogenases/reductases (SDR) family.</text>
</comment>
<accession>A0A918JBG1</accession>
<dbReference type="AlphaFoldDB" id="A0A918JBG1"/>
<name>A0A918JBG1_9ACTN</name>
<keyword evidence="6" id="KW-1185">Reference proteome</keyword>
<dbReference type="EMBL" id="BMUE01000015">
    <property type="protein sequence ID" value="GGW72034.1"/>
    <property type="molecule type" value="Genomic_DNA"/>
</dbReference>
<proteinExistence type="inferred from homology"/>
<evidence type="ECO:0000256" key="3">
    <source>
        <dbReference type="ARBA" id="ARBA00023002"/>
    </source>
</evidence>
<dbReference type="InterPro" id="IPR036291">
    <property type="entry name" value="NAD(P)-bd_dom_sf"/>
</dbReference>
<dbReference type="NCBIfam" id="NF005878">
    <property type="entry name" value="PRK07825.1"/>
    <property type="match status" value="1"/>
</dbReference>
<evidence type="ECO:0000313" key="5">
    <source>
        <dbReference type="EMBL" id="GGW72034.1"/>
    </source>
</evidence>
<dbReference type="Proteomes" id="UP000620224">
    <property type="component" value="Unassembled WGS sequence"/>
</dbReference>
<keyword evidence="3" id="KW-0560">Oxidoreductase</keyword>
<dbReference type="PANTHER" id="PTHR43391:SF14">
    <property type="entry name" value="DEHYDROGENASE_REDUCTASE SDR FAMILY PROTEIN 7-LIKE"/>
    <property type="match status" value="1"/>
</dbReference>
<comment type="caution">
    <text evidence="5">The sequence shown here is derived from an EMBL/GenBank/DDBJ whole genome shotgun (WGS) entry which is preliminary data.</text>
</comment>
<dbReference type="PANTHER" id="PTHR43391">
    <property type="entry name" value="RETINOL DEHYDROGENASE-RELATED"/>
    <property type="match status" value="1"/>
</dbReference>
<dbReference type="SUPFAM" id="SSF51735">
    <property type="entry name" value="NAD(P)-binding Rossmann-fold domains"/>
    <property type="match status" value="1"/>
</dbReference>
<gene>
    <name evidence="5" type="ORF">GCM10010503_56830</name>
</gene>
<sequence length="281" mass="30188">MPRNLTDKVVAITGGSRGIGRATAELFVRQGAKVAIGARNLDVAAKVAEDIGARAYQLDVTVPDSVQQFWTMVEAELGPVDILVNNAGEMIVSRFEHESDEATLHQIQVNLLGTLNGMKTAIGPMRERGHGHIINMVSAVGMVGLPGCATYSAAKHGVVGLSEAVRAELRGSGVDLSIVLPIPAQTELTSGVGRGRFVPLLTAQDIAGAVLRTARRPVYNRYVPGWTNPVTRSLFLLPQPWRDAMGRLLKADQLLHTTDFQARAAYESRLGHSTRRRGAAL</sequence>
<evidence type="ECO:0000256" key="4">
    <source>
        <dbReference type="RuleBase" id="RU000363"/>
    </source>
</evidence>
<dbReference type="InterPro" id="IPR020904">
    <property type="entry name" value="Sc_DH/Rdtase_CS"/>
</dbReference>
<dbReference type="PRINTS" id="PR00081">
    <property type="entry name" value="GDHRDH"/>
</dbReference>
<dbReference type="InterPro" id="IPR002347">
    <property type="entry name" value="SDR_fam"/>
</dbReference>
<evidence type="ECO:0000256" key="2">
    <source>
        <dbReference type="ARBA" id="ARBA00022857"/>
    </source>
</evidence>
<dbReference type="GO" id="GO:0016491">
    <property type="term" value="F:oxidoreductase activity"/>
    <property type="evidence" value="ECO:0007669"/>
    <property type="project" value="UniProtKB-KW"/>
</dbReference>
<protein>
    <submittedName>
        <fullName evidence="5">Short-chain dehydrogenase</fullName>
    </submittedName>
</protein>
<dbReference type="PROSITE" id="PS00061">
    <property type="entry name" value="ADH_SHORT"/>
    <property type="match status" value="1"/>
</dbReference>
<evidence type="ECO:0000313" key="6">
    <source>
        <dbReference type="Proteomes" id="UP000620224"/>
    </source>
</evidence>
<dbReference type="PRINTS" id="PR00080">
    <property type="entry name" value="SDRFAMILY"/>
</dbReference>
<reference evidence="5" key="1">
    <citation type="journal article" date="2014" name="Int. J. Syst. Evol. Microbiol.">
        <title>Complete genome sequence of Corynebacterium casei LMG S-19264T (=DSM 44701T), isolated from a smear-ripened cheese.</title>
        <authorList>
            <consortium name="US DOE Joint Genome Institute (JGI-PGF)"/>
            <person name="Walter F."/>
            <person name="Albersmeier A."/>
            <person name="Kalinowski J."/>
            <person name="Ruckert C."/>
        </authorList>
    </citation>
    <scope>NUCLEOTIDE SEQUENCE</scope>
    <source>
        <strain evidence="5">JCM 4490</strain>
    </source>
</reference>
<reference evidence="5" key="2">
    <citation type="submission" date="2020-09" db="EMBL/GenBank/DDBJ databases">
        <authorList>
            <person name="Sun Q."/>
            <person name="Ohkuma M."/>
        </authorList>
    </citation>
    <scope>NUCLEOTIDE SEQUENCE</scope>
    <source>
        <strain evidence="5">JCM 4490</strain>
    </source>
</reference>